<proteinExistence type="predicted"/>
<evidence type="ECO:0000313" key="2">
    <source>
        <dbReference type="Proteomes" id="UP000053676"/>
    </source>
</evidence>
<name>W2T6S8_NECAM</name>
<evidence type="ECO:0000313" key="1">
    <source>
        <dbReference type="EMBL" id="ETN76707.1"/>
    </source>
</evidence>
<dbReference type="KEGG" id="nai:NECAME_03376"/>
<sequence length="77" mass="8997">MTSLRHQHSLEAAQCSQIEFCLAGGLVRYRLDAVHHRLPIYYLQELIRRADDDMIFAIRTLQKGYALHGILYTLRPE</sequence>
<accession>W2T6S8</accession>
<reference evidence="2" key="1">
    <citation type="journal article" date="2014" name="Nat. Genet.">
        <title>Genome of the human hookworm Necator americanus.</title>
        <authorList>
            <person name="Tang Y.T."/>
            <person name="Gao X."/>
            <person name="Rosa B.A."/>
            <person name="Abubucker S."/>
            <person name="Hallsworth-Pepin K."/>
            <person name="Martin J."/>
            <person name="Tyagi R."/>
            <person name="Heizer E."/>
            <person name="Zhang X."/>
            <person name="Bhonagiri-Palsikar V."/>
            <person name="Minx P."/>
            <person name="Warren W.C."/>
            <person name="Wang Q."/>
            <person name="Zhan B."/>
            <person name="Hotez P.J."/>
            <person name="Sternberg P.W."/>
            <person name="Dougall A."/>
            <person name="Gaze S.T."/>
            <person name="Mulvenna J."/>
            <person name="Sotillo J."/>
            <person name="Ranganathan S."/>
            <person name="Rabelo E.M."/>
            <person name="Wilson R.K."/>
            <person name="Felgner P.L."/>
            <person name="Bethony J."/>
            <person name="Hawdon J.M."/>
            <person name="Gasser R.B."/>
            <person name="Loukas A."/>
            <person name="Mitreva M."/>
        </authorList>
    </citation>
    <scope>NUCLEOTIDE SEQUENCE [LARGE SCALE GENOMIC DNA]</scope>
</reference>
<organism evidence="1 2">
    <name type="scientific">Necator americanus</name>
    <name type="common">Human hookworm</name>
    <dbReference type="NCBI Taxonomy" id="51031"/>
    <lineage>
        <taxon>Eukaryota</taxon>
        <taxon>Metazoa</taxon>
        <taxon>Ecdysozoa</taxon>
        <taxon>Nematoda</taxon>
        <taxon>Chromadorea</taxon>
        <taxon>Rhabditida</taxon>
        <taxon>Rhabditina</taxon>
        <taxon>Rhabditomorpha</taxon>
        <taxon>Strongyloidea</taxon>
        <taxon>Ancylostomatidae</taxon>
        <taxon>Bunostominae</taxon>
        <taxon>Necator</taxon>
    </lineage>
</organism>
<dbReference type="Proteomes" id="UP000053676">
    <property type="component" value="Unassembled WGS sequence"/>
</dbReference>
<dbReference type="AlphaFoldDB" id="W2T6S8"/>
<gene>
    <name evidence="1" type="ORF">NECAME_03376</name>
</gene>
<dbReference type="EMBL" id="KI660212">
    <property type="protein sequence ID" value="ETN76707.1"/>
    <property type="molecule type" value="Genomic_DNA"/>
</dbReference>
<keyword evidence="2" id="KW-1185">Reference proteome</keyword>
<protein>
    <submittedName>
        <fullName evidence="1">Uncharacterized protein</fullName>
    </submittedName>
</protein>